<dbReference type="PANTHER" id="PTHR45436">
    <property type="entry name" value="SENSOR HISTIDINE KINASE YKOH"/>
    <property type="match status" value="1"/>
</dbReference>
<dbReference type="CDD" id="cd00075">
    <property type="entry name" value="HATPase"/>
    <property type="match status" value="1"/>
</dbReference>
<dbReference type="GO" id="GO:0000155">
    <property type="term" value="F:phosphorelay sensor kinase activity"/>
    <property type="evidence" value="ECO:0007669"/>
    <property type="project" value="InterPro"/>
</dbReference>
<dbReference type="CDD" id="cd00082">
    <property type="entry name" value="HisKA"/>
    <property type="match status" value="1"/>
</dbReference>
<keyword evidence="7 13" id="KW-0812">Transmembrane</keyword>
<comment type="caution">
    <text evidence="16">The sequence shown here is derived from an EMBL/GenBank/DDBJ whole genome shotgun (WGS) entry which is preliminary data.</text>
</comment>
<keyword evidence="8 16" id="KW-0418">Kinase</keyword>
<evidence type="ECO:0000256" key="7">
    <source>
        <dbReference type="ARBA" id="ARBA00022692"/>
    </source>
</evidence>
<dbReference type="Gene3D" id="1.10.287.130">
    <property type="match status" value="1"/>
</dbReference>
<evidence type="ECO:0000256" key="3">
    <source>
        <dbReference type="ARBA" id="ARBA00004236"/>
    </source>
</evidence>
<feature type="transmembrane region" description="Helical" evidence="13">
    <location>
        <begin position="213"/>
        <end position="233"/>
    </location>
</feature>
<feature type="domain" description="HAMP" evidence="15">
    <location>
        <begin position="234"/>
        <end position="296"/>
    </location>
</feature>
<evidence type="ECO:0000256" key="8">
    <source>
        <dbReference type="ARBA" id="ARBA00022777"/>
    </source>
</evidence>
<keyword evidence="10" id="KW-0902">Two-component regulatory system</keyword>
<dbReference type="AlphaFoldDB" id="A0A542DY92"/>
<dbReference type="InterPro" id="IPR050428">
    <property type="entry name" value="TCS_sensor_his_kinase"/>
</dbReference>
<dbReference type="Gene3D" id="6.10.340.10">
    <property type="match status" value="1"/>
</dbReference>
<dbReference type="OrthoDB" id="9786919at2"/>
<dbReference type="SMART" id="SM00304">
    <property type="entry name" value="HAMP"/>
    <property type="match status" value="1"/>
</dbReference>
<dbReference type="GO" id="GO:0005886">
    <property type="term" value="C:plasma membrane"/>
    <property type="evidence" value="ECO:0007669"/>
    <property type="project" value="UniProtKB-SubCell"/>
</dbReference>
<feature type="region of interest" description="Disordered" evidence="12">
    <location>
        <begin position="1"/>
        <end position="28"/>
    </location>
</feature>
<dbReference type="Pfam" id="PF00672">
    <property type="entry name" value="HAMP"/>
    <property type="match status" value="1"/>
</dbReference>
<gene>
    <name evidence="16" type="ORF">FB458_1153</name>
</gene>
<dbReference type="SUPFAM" id="SSF47384">
    <property type="entry name" value="Homodimeric domain of signal transducing histidine kinase"/>
    <property type="match status" value="1"/>
</dbReference>
<comment type="cofactor">
    <cofactor evidence="2">
        <name>a divalent metal cation</name>
        <dbReference type="ChEBI" id="CHEBI:60240"/>
    </cofactor>
</comment>
<keyword evidence="11 13" id="KW-0472">Membrane</keyword>
<evidence type="ECO:0000256" key="6">
    <source>
        <dbReference type="ARBA" id="ARBA00022679"/>
    </source>
</evidence>
<dbReference type="InterPro" id="IPR003594">
    <property type="entry name" value="HATPase_dom"/>
</dbReference>
<evidence type="ECO:0000256" key="9">
    <source>
        <dbReference type="ARBA" id="ARBA00022989"/>
    </source>
</evidence>
<feature type="domain" description="Histidine kinase" evidence="14">
    <location>
        <begin position="311"/>
        <end position="525"/>
    </location>
</feature>
<dbReference type="InterPro" id="IPR036097">
    <property type="entry name" value="HisK_dim/P_sf"/>
</dbReference>
<dbReference type="Pfam" id="PF00512">
    <property type="entry name" value="HisKA"/>
    <property type="match status" value="1"/>
</dbReference>
<dbReference type="CDD" id="cd06225">
    <property type="entry name" value="HAMP"/>
    <property type="match status" value="1"/>
</dbReference>
<dbReference type="SMART" id="SM00387">
    <property type="entry name" value="HATPase_c"/>
    <property type="match status" value="1"/>
</dbReference>
<keyword evidence="5" id="KW-0597">Phosphoprotein</keyword>
<feature type="transmembrane region" description="Helical" evidence="13">
    <location>
        <begin position="60"/>
        <end position="83"/>
    </location>
</feature>
<dbReference type="InterPro" id="IPR036890">
    <property type="entry name" value="HATPase_C_sf"/>
</dbReference>
<evidence type="ECO:0000256" key="11">
    <source>
        <dbReference type="ARBA" id="ARBA00023136"/>
    </source>
</evidence>
<evidence type="ECO:0000256" key="4">
    <source>
        <dbReference type="ARBA" id="ARBA00012438"/>
    </source>
</evidence>
<keyword evidence="6" id="KW-0808">Transferase</keyword>
<dbReference type="SUPFAM" id="SSF55874">
    <property type="entry name" value="ATPase domain of HSP90 chaperone/DNA topoisomerase II/histidine kinase"/>
    <property type="match status" value="1"/>
</dbReference>
<dbReference type="Pfam" id="PF02518">
    <property type="entry name" value="HATPase_c"/>
    <property type="match status" value="1"/>
</dbReference>
<dbReference type="EMBL" id="VFMN01000001">
    <property type="protein sequence ID" value="TQJ08073.1"/>
    <property type="molecule type" value="Genomic_DNA"/>
</dbReference>
<dbReference type="FunFam" id="1.10.287.130:FF:000001">
    <property type="entry name" value="Two-component sensor histidine kinase"/>
    <property type="match status" value="1"/>
</dbReference>
<dbReference type="SMART" id="SM00388">
    <property type="entry name" value="HisKA"/>
    <property type="match status" value="1"/>
</dbReference>
<evidence type="ECO:0000256" key="12">
    <source>
        <dbReference type="SAM" id="MobiDB-lite"/>
    </source>
</evidence>
<dbReference type="EC" id="2.7.13.3" evidence="4"/>
<evidence type="ECO:0000313" key="16">
    <source>
        <dbReference type="EMBL" id="TQJ08073.1"/>
    </source>
</evidence>
<dbReference type="GO" id="GO:0005509">
    <property type="term" value="F:calcium ion binding"/>
    <property type="evidence" value="ECO:0007669"/>
    <property type="project" value="UniProtKB-ARBA"/>
</dbReference>
<dbReference type="InterPro" id="IPR003661">
    <property type="entry name" value="HisK_dim/P_dom"/>
</dbReference>
<keyword evidence="9 13" id="KW-1133">Transmembrane helix</keyword>
<dbReference type="InterPro" id="IPR003660">
    <property type="entry name" value="HAMP_dom"/>
</dbReference>
<dbReference type="Gene3D" id="3.30.565.10">
    <property type="entry name" value="Histidine kinase-like ATPase, C-terminal domain"/>
    <property type="match status" value="1"/>
</dbReference>
<dbReference type="PRINTS" id="PR00344">
    <property type="entry name" value="BCTRLSENSOR"/>
</dbReference>
<sequence>MSSSPLSEGDTPTFYSSPPAPRFVSGAVPPEGHRASPYGVVRGWGRAVASPHRWPLRTKIVVAMLALFTVVTMAIGAASVIALRNYLYAQMDQQLMSTLQRPPPLEPNCGNGDESYRGPGNEGLIAVQSIDSSAAQGCASDNDNQRSQLTFAQLSEIFAAGLREPTNVALPSLGEYRLVAAQATIRGTNTVVTVVVGLPTMPVERVLARMTTIVVLGVLGGLLVVLVAGTYIVRRSLRPLDRVAATATRVSHLPLDRGQVDLSERVPEEDTDPRTEVGQVGLALNEMLEHIDGALQARHRSEERVRQFVADASHELRTPLASIRGYAELTRREPEPVPASVTHAIGRIESEGVRMSSLVEDLLLLARLDAGRPLETETVDLSLLLVNAVSDAHAAAPEHVWELDLPDEPVEVPGDGSRLHQIVANLLANARTHTDPGTIVQTSLAREGDRVRITVHDDGPGVPTSLQANVFQRFARGDTSRNRAGGSTGLGLSIVAAVAQAHGGTVELRSQPGDTTFSVLLPAPA</sequence>
<organism evidence="16 17">
    <name type="scientific">Lapillicoccus jejuensis</name>
    <dbReference type="NCBI Taxonomy" id="402171"/>
    <lineage>
        <taxon>Bacteria</taxon>
        <taxon>Bacillati</taxon>
        <taxon>Actinomycetota</taxon>
        <taxon>Actinomycetes</taxon>
        <taxon>Micrococcales</taxon>
        <taxon>Intrasporangiaceae</taxon>
        <taxon>Lapillicoccus</taxon>
    </lineage>
</organism>
<evidence type="ECO:0000256" key="10">
    <source>
        <dbReference type="ARBA" id="ARBA00023012"/>
    </source>
</evidence>
<comment type="catalytic activity">
    <reaction evidence="1">
        <text>ATP + protein L-histidine = ADP + protein N-phospho-L-histidine.</text>
        <dbReference type="EC" id="2.7.13.3"/>
    </reaction>
</comment>
<dbReference type="RefSeq" id="WP_141847523.1">
    <property type="nucleotide sequence ID" value="NZ_BAAAPR010000002.1"/>
</dbReference>
<evidence type="ECO:0000256" key="2">
    <source>
        <dbReference type="ARBA" id="ARBA00001968"/>
    </source>
</evidence>
<name>A0A542DY92_9MICO</name>
<dbReference type="FunFam" id="3.30.565.10:FF:000006">
    <property type="entry name" value="Sensor histidine kinase WalK"/>
    <property type="match status" value="1"/>
</dbReference>
<evidence type="ECO:0000256" key="5">
    <source>
        <dbReference type="ARBA" id="ARBA00022553"/>
    </source>
</evidence>
<evidence type="ECO:0000256" key="1">
    <source>
        <dbReference type="ARBA" id="ARBA00000085"/>
    </source>
</evidence>
<evidence type="ECO:0000259" key="15">
    <source>
        <dbReference type="PROSITE" id="PS50885"/>
    </source>
</evidence>
<dbReference type="Proteomes" id="UP000317893">
    <property type="component" value="Unassembled WGS sequence"/>
</dbReference>
<proteinExistence type="predicted"/>
<accession>A0A542DY92</accession>
<evidence type="ECO:0000259" key="14">
    <source>
        <dbReference type="PROSITE" id="PS50109"/>
    </source>
</evidence>
<evidence type="ECO:0000313" key="17">
    <source>
        <dbReference type="Proteomes" id="UP000317893"/>
    </source>
</evidence>
<dbReference type="PROSITE" id="PS50109">
    <property type="entry name" value="HIS_KIN"/>
    <property type="match status" value="1"/>
</dbReference>
<dbReference type="PROSITE" id="PS50885">
    <property type="entry name" value="HAMP"/>
    <property type="match status" value="1"/>
</dbReference>
<dbReference type="PANTHER" id="PTHR45436:SF5">
    <property type="entry name" value="SENSOR HISTIDINE KINASE TRCS"/>
    <property type="match status" value="1"/>
</dbReference>
<dbReference type="InterPro" id="IPR004358">
    <property type="entry name" value="Sig_transdc_His_kin-like_C"/>
</dbReference>
<dbReference type="InterPro" id="IPR005467">
    <property type="entry name" value="His_kinase_dom"/>
</dbReference>
<comment type="subcellular location">
    <subcellularLocation>
        <location evidence="3">Cell membrane</location>
    </subcellularLocation>
</comment>
<reference evidence="16 17" key="1">
    <citation type="submission" date="2019-06" db="EMBL/GenBank/DDBJ databases">
        <title>Sequencing the genomes of 1000 actinobacteria strains.</title>
        <authorList>
            <person name="Klenk H.-P."/>
        </authorList>
    </citation>
    <scope>NUCLEOTIDE SEQUENCE [LARGE SCALE GENOMIC DNA]</scope>
    <source>
        <strain evidence="16 17">DSM 18607</strain>
    </source>
</reference>
<protein>
    <recommendedName>
        <fullName evidence="4">histidine kinase</fullName>
        <ecNumber evidence="4">2.7.13.3</ecNumber>
    </recommendedName>
</protein>
<evidence type="ECO:0000256" key="13">
    <source>
        <dbReference type="SAM" id="Phobius"/>
    </source>
</evidence>
<keyword evidence="17" id="KW-1185">Reference proteome</keyword>